<accession>A0AAD5N9P5</accession>
<evidence type="ECO:0000313" key="1">
    <source>
        <dbReference type="EMBL" id="KAJ1365826.1"/>
    </source>
</evidence>
<protein>
    <submittedName>
        <fullName evidence="1">Uncharacterized protein</fullName>
    </submittedName>
</protein>
<dbReference type="EMBL" id="JAHQIW010005370">
    <property type="protein sequence ID" value="KAJ1365826.1"/>
    <property type="molecule type" value="Genomic_DNA"/>
</dbReference>
<reference evidence="1" key="1">
    <citation type="submission" date="2021-06" db="EMBL/GenBank/DDBJ databases">
        <title>Parelaphostrongylus tenuis whole genome reference sequence.</title>
        <authorList>
            <person name="Garwood T.J."/>
            <person name="Larsen P.A."/>
            <person name="Fountain-Jones N.M."/>
            <person name="Garbe J.R."/>
            <person name="Macchietto M.G."/>
            <person name="Kania S.A."/>
            <person name="Gerhold R.W."/>
            <person name="Richards J.E."/>
            <person name="Wolf T.M."/>
        </authorList>
    </citation>
    <scope>NUCLEOTIDE SEQUENCE</scope>
    <source>
        <strain evidence="1">MNPRO001-30</strain>
        <tissue evidence="1">Meninges</tissue>
    </source>
</reference>
<dbReference type="AlphaFoldDB" id="A0AAD5N9P5"/>
<sequence length="65" mass="6944">MVYRTATDVSAQVPGIATNIGGAWAFIQRLLMQTVFDVLKLQARSALLPDGIISANLGQLSLNIT</sequence>
<keyword evidence="2" id="KW-1185">Reference proteome</keyword>
<proteinExistence type="predicted"/>
<gene>
    <name evidence="1" type="ORF">KIN20_026266</name>
</gene>
<name>A0AAD5N9P5_PARTN</name>
<organism evidence="1 2">
    <name type="scientific">Parelaphostrongylus tenuis</name>
    <name type="common">Meningeal worm</name>
    <dbReference type="NCBI Taxonomy" id="148309"/>
    <lineage>
        <taxon>Eukaryota</taxon>
        <taxon>Metazoa</taxon>
        <taxon>Ecdysozoa</taxon>
        <taxon>Nematoda</taxon>
        <taxon>Chromadorea</taxon>
        <taxon>Rhabditida</taxon>
        <taxon>Rhabditina</taxon>
        <taxon>Rhabditomorpha</taxon>
        <taxon>Strongyloidea</taxon>
        <taxon>Metastrongylidae</taxon>
        <taxon>Parelaphostrongylus</taxon>
    </lineage>
</organism>
<evidence type="ECO:0000313" key="2">
    <source>
        <dbReference type="Proteomes" id="UP001196413"/>
    </source>
</evidence>
<dbReference type="Proteomes" id="UP001196413">
    <property type="component" value="Unassembled WGS sequence"/>
</dbReference>
<comment type="caution">
    <text evidence="1">The sequence shown here is derived from an EMBL/GenBank/DDBJ whole genome shotgun (WGS) entry which is preliminary data.</text>
</comment>